<name>A0ABX1LW66_9CYAN</name>
<dbReference type="EMBL" id="JAAVJL010000003">
    <property type="protein sequence ID" value="NMF60427.1"/>
    <property type="molecule type" value="Genomic_DNA"/>
</dbReference>
<evidence type="ECO:0000313" key="2">
    <source>
        <dbReference type="Proteomes" id="UP000738376"/>
    </source>
</evidence>
<gene>
    <name evidence="1" type="ORF">HC246_20935</name>
</gene>
<comment type="caution">
    <text evidence="1">The sequence shown here is derived from an EMBL/GenBank/DDBJ whole genome shotgun (WGS) entry which is preliminary data.</text>
</comment>
<accession>A0ABX1LW66</accession>
<sequence>MNDVTLQINLSPGDINYVNLTVPYLVKSHRENVHEVLAVIDCCRPQKTKIVDPDQRFPETEFRKKVEKISSIAEELKSQGYLDRIIYLYPNNSLQSIISKKYLGNLIRETHDYGGCALMSYLAAFEVINTRYIIHYDADMLLYQAPNYDWSIEAKNIINKYPKAVAASPRISPPFNKYRNTVDAPSMHEGRQFSSVEGGWRNDWFSTRCFLMDVEKLHSYLPLIQGGQIIETLAIKYLNRGYPRSPEIMLFERLSKAGGWRLNLKSQKAWLLHPSTKPSRYIELLPQIINSVQEGKIPEPQQGYADINLAAWENFFYSIKS</sequence>
<evidence type="ECO:0000313" key="1">
    <source>
        <dbReference type="EMBL" id="NMF60427.1"/>
    </source>
</evidence>
<keyword evidence="2" id="KW-1185">Reference proteome</keyword>
<evidence type="ECO:0008006" key="3">
    <source>
        <dbReference type="Google" id="ProtNLM"/>
    </source>
</evidence>
<reference evidence="1 2" key="1">
    <citation type="submission" date="2020-03" db="EMBL/GenBank/DDBJ databases">
        <title>Draft Genome Sequence of 2-Methylisoborneol Producing Pseudanabaena yagii Strain GIHE-NHR1 Isolated from North Han River in South Korea.</title>
        <authorList>
            <person name="Jeong J."/>
        </authorList>
    </citation>
    <scope>NUCLEOTIDE SEQUENCE [LARGE SCALE GENOMIC DNA]</scope>
    <source>
        <strain evidence="1 2">GIHE-NHR1</strain>
    </source>
</reference>
<protein>
    <recommendedName>
        <fullName evidence="3">Glycosyltransferase family 2 protein</fullName>
    </recommendedName>
</protein>
<proteinExistence type="predicted"/>
<dbReference type="Proteomes" id="UP000738376">
    <property type="component" value="Unassembled WGS sequence"/>
</dbReference>
<organism evidence="1 2">
    <name type="scientific">Pseudanabaena yagii GIHE-NHR1</name>
    <dbReference type="NCBI Taxonomy" id="2722753"/>
    <lineage>
        <taxon>Bacteria</taxon>
        <taxon>Bacillati</taxon>
        <taxon>Cyanobacteriota</taxon>
        <taxon>Cyanophyceae</taxon>
        <taxon>Pseudanabaenales</taxon>
        <taxon>Pseudanabaenaceae</taxon>
        <taxon>Pseudanabaena</taxon>
        <taxon>Pseudanabaena yagii</taxon>
    </lineage>
</organism>
<dbReference type="RefSeq" id="WP_169365385.1">
    <property type="nucleotide sequence ID" value="NZ_JAAVJL010000003.1"/>
</dbReference>